<dbReference type="Proteomes" id="UP001231189">
    <property type="component" value="Unassembled WGS sequence"/>
</dbReference>
<dbReference type="InterPro" id="IPR011009">
    <property type="entry name" value="Kinase-like_dom_sf"/>
</dbReference>
<dbReference type="Gene3D" id="3.30.200.20">
    <property type="entry name" value="Phosphorylase Kinase, domain 1"/>
    <property type="match status" value="1"/>
</dbReference>
<feature type="region of interest" description="Disordered" evidence="11">
    <location>
        <begin position="79"/>
        <end position="264"/>
    </location>
</feature>
<feature type="compositionally biased region" description="Low complexity" evidence="11">
    <location>
        <begin position="152"/>
        <end position="168"/>
    </location>
</feature>
<feature type="compositionally biased region" description="Low complexity" evidence="11">
    <location>
        <begin position="125"/>
        <end position="135"/>
    </location>
</feature>
<keyword evidence="7" id="KW-0652">Protein synthesis inhibitor</keyword>
<dbReference type="PANTHER" id="PTHR11042:SF160">
    <property type="entry name" value="EUKARYOTIC TRANSLATION INITIATION FACTOR 2-ALPHA KINASE 1"/>
    <property type="match status" value="1"/>
</dbReference>
<dbReference type="InterPro" id="IPR000719">
    <property type="entry name" value="Prot_kinase_dom"/>
</dbReference>
<dbReference type="Gene3D" id="1.10.510.10">
    <property type="entry name" value="Transferase(Phosphotransferase) domain 1"/>
    <property type="match status" value="1"/>
</dbReference>
<comment type="catalytic activity">
    <reaction evidence="9">
        <text>L-threonyl-[protein] + ATP = O-phospho-L-threonyl-[protein] + ADP + H(+)</text>
        <dbReference type="Rhea" id="RHEA:46608"/>
        <dbReference type="Rhea" id="RHEA-COMP:11060"/>
        <dbReference type="Rhea" id="RHEA-COMP:11605"/>
        <dbReference type="ChEBI" id="CHEBI:15378"/>
        <dbReference type="ChEBI" id="CHEBI:30013"/>
        <dbReference type="ChEBI" id="CHEBI:30616"/>
        <dbReference type="ChEBI" id="CHEBI:61977"/>
        <dbReference type="ChEBI" id="CHEBI:456216"/>
        <dbReference type="EC" id="2.7.11.1"/>
    </reaction>
    <physiologicalReaction direction="left-to-right" evidence="9">
        <dbReference type="Rhea" id="RHEA:46609"/>
    </physiologicalReaction>
</comment>
<sequence>MEPPGGGVAEVRLYRRRSHGAELLASLELVAPPRLLEADPDPPVADDVDGDLGRCAGFYLALVQDGRVVDVARLLHYSGEPADPEDLEEDYWETGSNTSPDERPRRAPVVFPYRLSSSEDDQSSGDDGSSSSSSRSSKEDPGKRSKVDGDLSSSSEEWPDNSSSSSQEYPGNSSSSSRSQEYPGNSSSSSQEYPGNSSSSSQEYLDEDIWDRRSYKQDNDRLDDGKVDGDDREAGDGDGDGDGDAEDDDGHDGDGDAEDDDGHMNLRLWPAKKHVRIKMFSGKKWITAIVQKSVRLANVYRLTWTNKEELEELFKSSFKMDIGAPIPASTVFRNRDCVMDFQLHMIDASIFTELVSELRASVGDFKFCLKLGGENECRVFKCLYQGRKFALKTIRLNECCNTEPREVDIISSLKDKHVMAFYQAWVEPWIYKNRPVADYLFIQLELCKSTLKNKLLPENIKSIPDRCYLFEEMVKGVKAIHEEFIVHRDLKPDNIFFCADMQVCIGDFGDACIGRDQFGGYGGTPNLGTEYYSAPELAIAKKITEKADIYRMGVMLIEIATIYDTESEIRRLLGGLRKRGLPDEWASDLVGDCDGTRGLVEGMIASEPADRPSAVEILEYIQRNFTCDKLQKKL</sequence>
<evidence type="ECO:0000256" key="8">
    <source>
        <dbReference type="ARBA" id="ARBA00037982"/>
    </source>
</evidence>
<evidence type="ECO:0000256" key="11">
    <source>
        <dbReference type="SAM" id="MobiDB-lite"/>
    </source>
</evidence>
<evidence type="ECO:0000256" key="5">
    <source>
        <dbReference type="ARBA" id="ARBA00022777"/>
    </source>
</evidence>
<keyword evidence="3" id="KW-0808">Transferase</keyword>
<feature type="compositionally biased region" description="Acidic residues" evidence="11">
    <location>
        <begin position="236"/>
        <end position="261"/>
    </location>
</feature>
<dbReference type="EMBL" id="JAUUTY010000007">
    <property type="protein sequence ID" value="KAK1612677.1"/>
    <property type="molecule type" value="Genomic_DNA"/>
</dbReference>
<dbReference type="InterPro" id="IPR008271">
    <property type="entry name" value="Ser/Thr_kinase_AS"/>
</dbReference>
<dbReference type="GO" id="GO:0005737">
    <property type="term" value="C:cytoplasm"/>
    <property type="evidence" value="ECO:0007669"/>
    <property type="project" value="TreeGrafter"/>
</dbReference>
<evidence type="ECO:0000256" key="9">
    <source>
        <dbReference type="ARBA" id="ARBA00048659"/>
    </source>
</evidence>
<keyword evidence="6" id="KW-0067">ATP-binding</keyword>
<keyword evidence="5" id="KW-0418">Kinase</keyword>
<dbReference type="SMART" id="SM00220">
    <property type="entry name" value="S_TKc"/>
    <property type="match status" value="1"/>
</dbReference>
<dbReference type="GO" id="GO:0005524">
    <property type="term" value="F:ATP binding"/>
    <property type="evidence" value="ECO:0007669"/>
    <property type="project" value="UniProtKB-KW"/>
</dbReference>
<accession>A0AAD8VM20</accession>
<name>A0AAD8VM20_LOLMU</name>
<keyword evidence="14" id="KW-1185">Reference proteome</keyword>
<keyword evidence="4" id="KW-0547">Nucleotide-binding</keyword>
<gene>
    <name evidence="13" type="ORF">QYE76_036350</name>
</gene>
<dbReference type="SUPFAM" id="SSF56112">
    <property type="entry name" value="Protein kinase-like (PK-like)"/>
    <property type="match status" value="1"/>
</dbReference>
<evidence type="ECO:0000256" key="10">
    <source>
        <dbReference type="ARBA" id="ARBA00048977"/>
    </source>
</evidence>
<dbReference type="AlphaFoldDB" id="A0AAD8VM20"/>
<dbReference type="GO" id="GO:0005634">
    <property type="term" value="C:nucleus"/>
    <property type="evidence" value="ECO:0007669"/>
    <property type="project" value="TreeGrafter"/>
</dbReference>
<evidence type="ECO:0000256" key="2">
    <source>
        <dbReference type="ARBA" id="ARBA00022527"/>
    </source>
</evidence>
<dbReference type="PROSITE" id="PS00108">
    <property type="entry name" value="PROTEIN_KINASE_ST"/>
    <property type="match status" value="1"/>
</dbReference>
<dbReference type="PANTHER" id="PTHR11042">
    <property type="entry name" value="EUKARYOTIC TRANSLATION INITIATION FACTOR 2-ALPHA KINASE EIF2-ALPHA KINASE -RELATED"/>
    <property type="match status" value="1"/>
</dbReference>
<reference evidence="13" key="1">
    <citation type="submission" date="2023-07" db="EMBL/GenBank/DDBJ databases">
        <title>A chromosome-level genome assembly of Lolium multiflorum.</title>
        <authorList>
            <person name="Chen Y."/>
            <person name="Copetti D."/>
            <person name="Kolliker R."/>
            <person name="Studer B."/>
        </authorList>
    </citation>
    <scope>NUCLEOTIDE SEQUENCE</scope>
    <source>
        <strain evidence="13">02402/16</strain>
        <tissue evidence="13">Leaf</tissue>
    </source>
</reference>
<feature type="compositionally biased region" description="Basic and acidic residues" evidence="11">
    <location>
        <begin position="136"/>
        <end position="149"/>
    </location>
</feature>
<feature type="compositionally biased region" description="Basic and acidic residues" evidence="11">
    <location>
        <begin position="210"/>
        <end position="235"/>
    </location>
</feature>
<evidence type="ECO:0000256" key="6">
    <source>
        <dbReference type="ARBA" id="ARBA00022840"/>
    </source>
</evidence>
<dbReference type="GO" id="GO:0017148">
    <property type="term" value="P:negative regulation of translation"/>
    <property type="evidence" value="ECO:0007669"/>
    <property type="project" value="UniProtKB-KW"/>
</dbReference>
<comment type="catalytic activity">
    <reaction evidence="10">
        <text>L-seryl-[protein] + ATP = O-phospho-L-seryl-[protein] + ADP + H(+)</text>
        <dbReference type="Rhea" id="RHEA:17989"/>
        <dbReference type="Rhea" id="RHEA-COMP:9863"/>
        <dbReference type="Rhea" id="RHEA-COMP:11604"/>
        <dbReference type="ChEBI" id="CHEBI:15378"/>
        <dbReference type="ChEBI" id="CHEBI:29999"/>
        <dbReference type="ChEBI" id="CHEBI:30616"/>
        <dbReference type="ChEBI" id="CHEBI:83421"/>
        <dbReference type="ChEBI" id="CHEBI:456216"/>
        <dbReference type="EC" id="2.7.11.1"/>
    </reaction>
    <physiologicalReaction direction="left-to-right" evidence="10">
        <dbReference type="Rhea" id="RHEA:17990"/>
    </physiologicalReaction>
</comment>
<dbReference type="GO" id="GO:0004694">
    <property type="term" value="F:eukaryotic translation initiation factor 2alpha kinase activity"/>
    <property type="evidence" value="ECO:0007669"/>
    <property type="project" value="TreeGrafter"/>
</dbReference>
<evidence type="ECO:0000256" key="3">
    <source>
        <dbReference type="ARBA" id="ARBA00022679"/>
    </source>
</evidence>
<comment type="similarity">
    <text evidence="8">Belongs to the protein kinase superfamily. Ser/Thr protein kinase family. GCN2 subfamily.</text>
</comment>
<feature type="compositionally biased region" description="Acidic residues" evidence="11">
    <location>
        <begin position="82"/>
        <end position="92"/>
    </location>
</feature>
<feature type="compositionally biased region" description="Polar residues" evidence="11">
    <location>
        <begin position="169"/>
        <end position="203"/>
    </location>
</feature>
<proteinExistence type="inferred from homology"/>
<dbReference type="PROSITE" id="PS50011">
    <property type="entry name" value="PROTEIN_KINASE_DOM"/>
    <property type="match status" value="1"/>
</dbReference>
<feature type="domain" description="Protein kinase" evidence="12">
    <location>
        <begin position="365"/>
        <end position="625"/>
    </location>
</feature>
<evidence type="ECO:0000256" key="1">
    <source>
        <dbReference type="ARBA" id="ARBA00012513"/>
    </source>
</evidence>
<protein>
    <recommendedName>
        <fullName evidence="1">non-specific serine/threonine protein kinase</fullName>
        <ecNumber evidence="1">2.7.11.1</ecNumber>
    </recommendedName>
</protein>
<evidence type="ECO:0000313" key="13">
    <source>
        <dbReference type="EMBL" id="KAK1612677.1"/>
    </source>
</evidence>
<dbReference type="EC" id="2.7.11.1" evidence="1"/>
<dbReference type="Pfam" id="PF00069">
    <property type="entry name" value="Pkinase"/>
    <property type="match status" value="1"/>
</dbReference>
<keyword evidence="2" id="KW-0723">Serine/threonine-protein kinase</keyword>
<evidence type="ECO:0000313" key="14">
    <source>
        <dbReference type="Proteomes" id="UP001231189"/>
    </source>
</evidence>
<dbReference type="InterPro" id="IPR050339">
    <property type="entry name" value="CC_SR_Kinase"/>
</dbReference>
<evidence type="ECO:0000259" key="12">
    <source>
        <dbReference type="PROSITE" id="PS50011"/>
    </source>
</evidence>
<organism evidence="13 14">
    <name type="scientific">Lolium multiflorum</name>
    <name type="common">Italian ryegrass</name>
    <name type="synonym">Lolium perenne subsp. multiflorum</name>
    <dbReference type="NCBI Taxonomy" id="4521"/>
    <lineage>
        <taxon>Eukaryota</taxon>
        <taxon>Viridiplantae</taxon>
        <taxon>Streptophyta</taxon>
        <taxon>Embryophyta</taxon>
        <taxon>Tracheophyta</taxon>
        <taxon>Spermatophyta</taxon>
        <taxon>Magnoliopsida</taxon>
        <taxon>Liliopsida</taxon>
        <taxon>Poales</taxon>
        <taxon>Poaceae</taxon>
        <taxon>BOP clade</taxon>
        <taxon>Pooideae</taxon>
        <taxon>Poodae</taxon>
        <taxon>Poeae</taxon>
        <taxon>Poeae Chloroplast Group 2 (Poeae type)</taxon>
        <taxon>Loliodinae</taxon>
        <taxon>Loliinae</taxon>
        <taxon>Lolium</taxon>
    </lineage>
</organism>
<evidence type="ECO:0000256" key="4">
    <source>
        <dbReference type="ARBA" id="ARBA00022741"/>
    </source>
</evidence>
<evidence type="ECO:0000256" key="7">
    <source>
        <dbReference type="ARBA" id="ARBA00023193"/>
    </source>
</evidence>
<comment type="caution">
    <text evidence="13">The sequence shown here is derived from an EMBL/GenBank/DDBJ whole genome shotgun (WGS) entry which is preliminary data.</text>
</comment>